<protein>
    <submittedName>
        <fullName evidence="2">Uncharacterized protein</fullName>
    </submittedName>
</protein>
<feature type="region of interest" description="Disordered" evidence="1">
    <location>
        <begin position="88"/>
        <end position="153"/>
    </location>
</feature>
<proteinExistence type="predicted"/>
<gene>
    <name evidence="2" type="ORF">B0H16DRAFT_1569672</name>
</gene>
<sequence length="328" mass="34806">MAISLYSQPYPLSENKAPKSLFVDASNRTTLHAHLRTSSMFSLRKSPPTCTLSLANVSSTPGISMDSIPIPFPAPSLCVPFPSNDTDVEAGTCRDDSSTPLPQPWKRPRARTSHVETPRRAQPPPKAVRRNSKQSGSATTPRPTPAQRRLTSSAAAAAAADLRFAALIERSITQRLRERPATPESDAQIQLDRQDALLAARLRSTLAQHGRRVRTPSPGGIGIVIAPPVCAPSILMSTGSELFAGSTGVVLSSQAPAPLRFIPGRARSGSRGSLGGGSATLCMPALVASLMLRRHEGGRPSSPSTFALKHVERSMKPSALRANVHSPS</sequence>
<comment type="caution">
    <text evidence="2">The sequence shown here is derived from an EMBL/GenBank/DDBJ whole genome shotgun (WGS) entry which is preliminary data.</text>
</comment>
<evidence type="ECO:0000313" key="2">
    <source>
        <dbReference type="EMBL" id="KAJ7738752.1"/>
    </source>
</evidence>
<evidence type="ECO:0000256" key="1">
    <source>
        <dbReference type="SAM" id="MobiDB-lite"/>
    </source>
</evidence>
<reference evidence="2" key="1">
    <citation type="submission" date="2023-03" db="EMBL/GenBank/DDBJ databases">
        <title>Massive genome expansion in bonnet fungi (Mycena s.s.) driven by repeated elements and novel gene families across ecological guilds.</title>
        <authorList>
            <consortium name="Lawrence Berkeley National Laboratory"/>
            <person name="Harder C.B."/>
            <person name="Miyauchi S."/>
            <person name="Viragh M."/>
            <person name="Kuo A."/>
            <person name="Thoen E."/>
            <person name="Andreopoulos B."/>
            <person name="Lu D."/>
            <person name="Skrede I."/>
            <person name="Drula E."/>
            <person name="Henrissat B."/>
            <person name="Morin E."/>
            <person name="Kohler A."/>
            <person name="Barry K."/>
            <person name="LaButti K."/>
            <person name="Morin E."/>
            <person name="Salamov A."/>
            <person name="Lipzen A."/>
            <person name="Mereny Z."/>
            <person name="Hegedus B."/>
            <person name="Baldrian P."/>
            <person name="Stursova M."/>
            <person name="Weitz H."/>
            <person name="Taylor A."/>
            <person name="Grigoriev I.V."/>
            <person name="Nagy L.G."/>
            <person name="Martin F."/>
            <person name="Kauserud H."/>
        </authorList>
    </citation>
    <scope>NUCLEOTIDE SEQUENCE</scope>
    <source>
        <strain evidence="2">CBHHK182m</strain>
    </source>
</reference>
<organism evidence="2 3">
    <name type="scientific">Mycena metata</name>
    <dbReference type="NCBI Taxonomy" id="1033252"/>
    <lineage>
        <taxon>Eukaryota</taxon>
        <taxon>Fungi</taxon>
        <taxon>Dikarya</taxon>
        <taxon>Basidiomycota</taxon>
        <taxon>Agaricomycotina</taxon>
        <taxon>Agaricomycetes</taxon>
        <taxon>Agaricomycetidae</taxon>
        <taxon>Agaricales</taxon>
        <taxon>Marasmiineae</taxon>
        <taxon>Mycenaceae</taxon>
        <taxon>Mycena</taxon>
    </lineage>
</organism>
<dbReference type="EMBL" id="JARKIB010000110">
    <property type="protein sequence ID" value="KAJ7738752.1"/>
    <property type="molecule type" value="Genomic_DNA"/>
</dbReference>
<accession>A0AAD7N0F5</accession>
<dbReference type="Proteomes" id="UP001215598">
    <property type="component" value="Unassembled WGS sequence"/>
</dbReference>
<name>A0AAD7N0F5_9AGAR</name>
<evidence type="ECO:0000313" key="3">
    <source>
        <dbReference type="Proteomes" id="UP001215598"/>
    </source>
</evidence>
<keyword evidence="3" id="KW-1185">Reference proteome</keyword>
<dbReference type="AlphaFoldDB" id="A0AAD7N0F5"/>